<sequence>MRRMRRDGLRWWMGLFVDSASQCCYCFFAYFFLILLMGASTIQARLWHAISSLHPILSLCSPRNPAPLRRPPVVQQRNCSGLAARLGDRTVSWEGAMWSGGWLLGRMAAFRYLLLCIWGSLILDATMVVLGCGSEHRLCTTKALERY</sequence>
<dbReference type="EMBL" id="KZ851918">
    <property type="protein sequence ID" value="RDH19614.1"/>
    <property type="molecule type" value="Genomic_DNA"/>
</dbReference>
<keyword evidence="1" id="KW-1133">Transmembrane helix</keyword>
<keyword evidence="1" id="KW-0472">Membrane</keyword>
<dbReference type="AlphaFoldDB" id="A0A370BVT5"/>
<dbReference type="Proteomes" id="UP000253845">
    <property type="component" value="Unassembled WGS sequence"/>
</dbReference>
<feature type="transmembrane region" description="Helical" evidence="1">
    <location>
        <begin position="12"/>
        <end position="37"/>
    </location>
</feature>
<evidence type="ECO:0000313" key="3">
    <source>
        <dbReference type="Proteomes" id="UP000253845"/>
    </source>
</evidence>
<reference evidence="2 3" key="1">
    <citation type="submission" date="2018-07" db="EMBL/GenBank/DDBJ databases">
        <title>Section-level genome sequencing of Aspergillus section Nigri to investigate inter- and intra-species variation.</title>
        <authorList>
            <consortium name="DOE Joint Genome Institute"/>
            <person name="Vesth T.C."/>
            <person name="Nybo J.L."/>
            <person name="Theobald S."/>
            <person name="Frisvad J.C."/>
            <person name="Larsen T.O."/>
            <person name="Nielsen K.F."/>
            <person name="Hoof J.B."/>
            <person name="Brandl J."/>
            <person name="Salamov A."/>
            <person name="Riley R."/>
            <person name="Gladden J.M."/>
            <person name="Phatale P."/>
            <person name="Nielsen M.T."/>
            <person name="Lyhne E.K."/>
            <person name="Kogle M.E."/>
            <person name="Strasser K."/>
            <person name="McDonnell E."/>
            <person name="Barry K."/>
            <person name="Clum A."/>
            <person name="Chen C."/>
            <person name="Nolan M."/>
            <person name="Sandor L."/>
            <person name="Kuo A."/>
            <person name="Lipzen A."/>
            <person name="Hainaut M."/>
            <person name="Drula E."/>
            <person name="Tsang A."/>
            <person name="Magnuson J.K."/>
            <person name="Henrissat B."/>
            <person name="Wiebenga A."/>
            <person name="Simmons B.A."/>
            <person name="Makela M.R."/>
            <person name="De vries R.P."/>
            <person name="Grigoriev I.V."/>
            <person name="Mortensen U.H."/>
            <person name="Baker S.E."/>
            <person name="Andersen M.R."/>
        </authorList>
    </citation>
    <scope>NUCLEOTIDE SEQUENCE [LARGE SCALE GENOMIC DNA]</scope>
    <source>
        <strain evidence="2 3">ATCC 13496</strain>
    </source>
</reference>
<evidence type="ECO:0000256" key="1">
    <source>
        <dbReference type="SAM" id="Phobius"/>
    </source>
</evidence>
<feature type="transmembrane region" description="Helical" evidence="1">
    <location>
        <begin position="109"/>
        <end position="132"/>
    </location>
</feature>
<accession>A0A370BVT5</accession>
<keyword evidence="1" id="KW-0812">Transmembrane</keyword>
<organism evidence="2 3">
    <name type="scientific">Aspergillus niger ATCC 13496</name>
    <dbReference type="NCBI Taxonomy" id="1353008"/>
    <lineage>
        <taxon>Eukaryota</taxon>
        <taxon>Fungi</taxon>
        <taxon>Dikarya</taxon>
        <taxon>Ascomycota</taxon>
        <taxon>Pezizomycotina</taxon>
        <taxon>Eurotiomycetes</taxon>
        <taxon>Eurotiomycetidae</taxon>
        <taxon>Eurotiales</taxon>
        <taxon>Aspergillaceae</taxon>
        <taxon>Aspergillus</taxon>
        <taxon>Aspergillus subgen. Circumdati</taxon>
    </lineage>
</organism>
<proteinExistence type="predicted"/>
<dbReference type="VEuPathDB" id="FungiDB:M747DRAFT_60333"/>
<gene>
    <name evidence="2" type="ORF">M747DRAFT_60333</name>
</gene>
<name>A0A370BVT5_ASPNG</name>
<protein>
    <submittedName>
        <fullName evidence="2">Uncharacterized protein</fullName>
    </submittedName>
</protein>
<evidence type="ECO:0000313" key="2">
    <source>
        <dbReference type="EMBL" id="RDH19614.1"/>
    </source>
</evidence>